<name>A0A4P6LY56_9FIRM</name>
<protein>
    <submittedName>
        <fullName evidence="1">Uncharacterized protein</fullName>
    </submittedName>
</protein>
<dbReference type="EMBL" id="CP035945">
    <property type="protein sequence ID" value="QBE96180.1"/>
    <property type="molecule type" value="Genomic_DNA"/>
</dbReference>
<sequence length="45" mass="5109">MEWAAFNKKKWRTGCLCVPDFVGQNYFQIHFIKRAGNCSARGTAG</sequence>
<gene>
    <name evidence="1" type="ORF">PMF13cell1_01718</name>
</gene>
<proteinExistence type="predicted"/>
<organism evidence="1 2">
    <name type="scientific">Blautia producta</name>
    <dbReference type="NCBI Taxonomy" id="33035"/>
    <lineage>
        <taxon>Bacteria</taxon>
        <taxon>Bacillati</taxon>
        <taxon>Bacillota</taxon>
        <taxon>Clostridia</taxon>
        <taxon>Lachnospirales</taxon>
        <taxon>Lachnospiraceae</taxon>
        <taxon>Blautia</taxon>
    </lineage>
</organism>
<evidence type="ECO:0000313" key="2">
    <source>
        <dbReference type="Proteomes" id="UP000289794"/>
    </source>
</evidence>
<accession>A0A4P6LY56</accession>
<reference evidence="1 2" key="1">
    <citation type="submission" date="2019-01" db="EMBL/GenBank/DDBJ databases">
        <title>PMF-metabolizing Aryl O-demethylase.</title>
        <authorList>
            <person name="Kim M."/>
        </authorList>
    </citation>
    <scope>NUCLEOTIDE SEQUENCE [LARGE SCALE GENOMIC DNA]</scope>
    <source>
        <strain evidence="1 2">PMF1</strain>
    </source>
</reference>
<dbReference type="AlphaFoldDB" id="A0A4P6LY56"/>
<dbReference type="Proteomes" id="UP000289794">
    <property type="component" value="Chromosome"/>
</dbReference>
<dbReference type="KEGG" id="bpro:PMF13cell1_01718"/>
<evidence type="ECO:0000313" key="1">
    <source>
        <dbReference type="EMBL" id="QBE96180.1"/>
    </source>
</evidence>